<reference evidence="4 6" key="2">
    <citation type="journal article" date="2014" name="Int. J. Syst. Evol. Microbiol.">
        <title>Complete genome sequence of Corynebacterium casei LMG S-19264T (=DSM 44701T), isolated from a smear-ripened cheese.</title>
        <authorList>
            <consortium name="US DOE Joint Genome Institute (JGI-PGF)"/>
            <person name="Walter F."/>
            <person name="Albersmeier A."/>
            <person name="Kalinowski J."/>
            <person name="Ruckert C."/>
        </authorList>
    </citation>
    <scope>NUCLEOTIDE SEQUENCE [LARGE SCALE GENOMIC DNA]</scope>
    <source>
        <strain evidence="4 6">NBRC 114545</strain>
    </source>
</reference>
<evidence type="ECO:0000313" key="4">
    <source>
        <dbReference type="EMBL" id="GMA72621.1"/>
    </source>
</evidence>
<feature type="coiled-coil region" evidence="1">
    <location>
        <begin position="91"/>
        <end position="188"/>
    </location>
</feature>
<keyword evidence="1" id="KW-0175">Coiled coil</keyword>
<reference evidence="4" key="4">
    <citation type="submission" date="2023-02" db="EMBL/GenBank/DDBJ databases">
        <authorList>
            <person name="Sun Q."/>
            <person name="Mori K."/>
        </authorList>
    </citation>
    <scope>NUCLEOTIDE SEQUENCE</scope>
    <source>
        <strain evidence="4">NBRC 114545</strain>
    </source>
</reference>
<reference evidence="3 5" key="1">
    <citation type="journal article" date="2012" name="Int. J. Syst. Evol. Microbiol.">
        <title>Characterization of Tetragenococcus strains from sugar thick juice reveals a novel species, Tetragenococcus osmophilus sp. nov., and divides Tetragenococcus halophilus into two subspecies, T. halophilus subsp. halophilus subsp. nov. and T. halophilus subsp. flandriensis subsp. nov.</title>
        <authorList>
            <person name="Juste A."/>
            <person name="Van Trappen S."/>
            <person name="Verreth C."/>
            <person name="Cleenwerck I."/>
            <person name="De Vos P."/>
            <person name="Lievens B."/>
            <person name="Willems K.A."/>
        </authorList>
    </citation>
    <scope>NUCLEOTIDE SEQUENCE [LARGE SCALE GENOMIC DNA]</scope>
    <source>
        <strain evidence="3 5">JCM 31126</strain>
    </source>
</reference>
<accession>A0AA37XLQ4</accession>
<gene>
    <name evidence="3" type="ORF">C7K38_04840</name>
    <name evidence="4" type="ORF">GCM10025885_16700</name>
</gene>
<organism evidence="4 6">
    <name type="scientific">Tetragenococcus osmophilus</name>
    <dbReference type="NCBI Taxonomy" id="526944"/>
    <lineage>
        <taxon>Bacteria</taxon>
        <taxon>Bacillati</taxon>
        <taxon>Bacillota</taxon>
        <taxon>Bacilli</taxon>
        <taxon>Lactobacillales</taxon>
        <taxon>Enterococcaceae</taxon>
        <taxon>Tetragenococcus</taxon>
    </lineage>
</organism>
<dbReference type="EMBL" id="BSUW01000001">
    <property type="protein sequence ID" value="GMA72621.1"/>
    <property type="molecule type" value="Genomic_DNA"/>
</dbReference>
<evidence type="ECO:0000313" key="6">
    <source>
        <dbReference type="Proteomes" id="UP001157039"/>
    </source>
</evidence>
<proteinExistence type="predicted"/>
<name>A0AA37XLQ4_9ENTE</name>
<evidence type="ECO:0000256" key="2">
    <source>
        <dbReference type="SAM" id="MobiDB-lite"/>
    </source>
</evidence>
<keyword evidence="5" id="KW-1185">Reference proteome</keyword>
<evidence type="ECO:0008006" key="7">
    <source>
        <dbReference type="Google" id="ProtNLM"/>
    </source>
</evidence>
<evidence type="ECO:0000313" key="5">
    <source>
        <dbReference type="Proteomes" id="UP000268310"/>
    </source>
</evidence>
<protein>
    <recommendedName>
        <fullName evidence="7">DUF536 domain-containing protein</fullName>
    </recommendedName>
</protein>
<dbReference type="AlphaFoldDB" id="A0AA37XLQ4"/>
<evidence type="ECO:0000256" key="1">
    <source>
        <dbReference type="SAM" id="Coils"/>
    </source>
</evidence>
<evidence type="ECO:0000313" key="3">
    <source>
        <dbReference type="EMBL" id="AYW47760.1"/>
    </source>
</evidence>
<dbReference type="EMBL" id="CP027783">
    <property type="protein sequence ID" value="AYW47760.1"/>
    <property type="molecule type" value="Genomic_DNA"/>
</dbReference>
<reference evidence="3" key="3">
    <citation type="submission" date="2018-03" db="EMBL/GenBank/DDBJ databases">
        <authorList>
            <person name="Jeon C.O."/>
        </authorList>
    </citation>
    <scope>NUCLEOTIDE SEQUENCE</scope>
    <source>
        <strain evidence="3">JCM 31126</strain>
    </source>
</reference>
<sequence>MEMTIKELADTMGVSKRRVSYRVEQLPYDSYSKKENIVHLNDKGIATIKAMLSDESVRKEDITDRTEAKQNKDKQRTDEQFPLNGELFEQLKIKDEQIKTKDQQLNNLQKSLDYQQRLLDQQQQLSAKDQKLIENMQARVSATSVEAEEYQNKMNELEDKVVQVEKNKEEWQNSYKKLSEELTELKEKMSRKKWYQFWKK</sequence>
<feature type="compositionally biased region" description="Basic and acidic residues" evidence="2">
    <location>
        <begin position="56"/>
        <end position="79"/>
    </location>
</feature>
<dbReference type="Proteomes" id="UP000268310">
    <property type="component" value="Chromosome"/>
</dbReference>
<dbReference type="KEGG" id="too:C7K38_04840"/>
<dbReference type="RefSeq" id="WP_123935141.1">
    <property type="nucleotide sequence ID" value="NZ_BSUW01000001.1"/>
</dbReference>
<dbReference type="Proteomes" id="UP001157039">
    <property type="component" value="Unassembled WGS sequence"/>
</dbReference>
<feature type="region of interest" description="Disordered" evidence="2">
    <location>
        <begin position="56"/>
        <end position="80"/>
    </location>
</feature>